<evidence type="ECO:0000313" key="2">
    <source>
        <dbReference type="EMBL" id="KKQ36101.1"/>
    </source>
</evidence>
<dbReference type="STRING" id="1618545.US53_C0064G0006"/>
<dbReference type="Pfam" id="PF00814">
    <property type="entry name" value="TsaD"/>
    <property type="match status" value="1"/>
</dbReference>
<sequence>YRLSENEKGLGVLTKEQIINLAASYQDKAFAHLVRVVSYIIRNSKFNIQNIFVGGGVAANTELRKRIRKMCKENGITPLFPYSKKLYTDNAVMIGVAAYFKAQRKEFVKNVEKVDRIPKYSLNNY</sequence>
<dbReference type="InterPro" id="IPR000905">
    <property type="entry name" value="Gcp-like_dom"/>
</dbReference>
<evidence type="ECO:0000313" key="3">
    <source>
        <dbReference type="Proteomes" id="UP000034591"/>
    </source>
</evidence>
<dbReference type="InterPro" id="IPR043129">
    <property type="entry name" value="ATPase_NBD"/>
</dbReference>
<dbReference type="SUPFAM" id="SSF53067">
    <property type="entry name" value="Actin-like ATPase domain"/>
    <property type="match status" value="1"/>
</dbReference>
<comment type="caution">
    <text evidence="2">The sequence shown here is derived from an EMBL/GenBank/DDBJ whole genome shotgun (WGS) entry which is preliminary data.</text>
</comment>
<feature type="non-terminal residue" evidence="2">
    <location>
        <position position="1"/>
    </location>
</feature>
<proteinExistence type="predicted"/>
<evidence type="ECO:0000259" key="1">
    <source>
        <dbReference type="Pfam" id="PF00814"/>
    </source>
</evidence>
<dbReference type="EMBL" id="LBTI01000064">
    <property type="protein sequence ID" value="KKQ36101.1"/>
    <property type="molecule type" value="Genomic_DNA"/>
</dbReference>
<dbReference type="AlphaFoldDB" id="A0A0G0K661"/>
<organism evidence="2 3">
    <name type="scientific">Candidatus Woesebacteria bacterium GW2011_GWA1_37_7</name>
    <dbReference type="NCBI Taxonomy" id="1618545"/>
    <lineage>
        <taxon>Bacteria</taxon>
        <taxon>Candidatus Woeseibacteriota</taxon>
    </lineage>
</organism>
<dbReference type="PANTHER" id="PTHR11735:SF11">
    <property type="entry name" value="TRNA THREONYLCARBAMOYLADENOSINE BIOSYNTHESIS PROTEIN TSAB"/>
    <property type="match status" value="1"/>
</dbReference>
<name>A0A0G0K661_9BACT</name>
<dbReference type="GO" id="GO:0005829">
    <property type="term" value="C:cytosol"/>
    <property type="evidence" value="ECO:0007669"/>
    <property type="project" value="TreeGrafter"/>
</dbReference>
<dbReference type="Proteomes" id="UP000034591">
    <property type="component" value="Unassembled WGS sequence"/>
</dbReference>
<reference evidence="2 3" key="1">
    <citation type="journal article" date="2015" name="Nature">
        <title>rRNA introns, odd ribosomes, and small enigmatic genomes across a large radiation of phyla.</title>
        <authorList>
            <person name="Brown C.T."/>
            <person name="Hug L.A."/>
            <person name="Thomas B.C."/>
            <person name="Sharon I."/>
            <person name="Castelle C.J."/>
            <person name="Singh A."/>
            <person name="Wilkins M.J."/>
            <person name="Williams K.H."/>
            <person name="Banfield J.F."/>
        </authorList>
    </citation>
    <scope>NUCLEOTIDE SEQUENCE [LARGE SCALE GENOMIC DNA]</scope>
</reference>
<dbReference type="PANTHER" id="PTHR11735">
    <property type="entry name" value="TRNA N6-ADENOSINE THREONYLCARBAMOYLTRANSFERASE"/>
    <property type="match status" value="1"/>
</dbReference>
<gene>
    <name evidence="2" type="ORF">US53_C0064G0006</name>
</gene>
<dbReference type="Gene3D" id="3.30.420.40">
    <property type="match status" value="1"/>
</dbReference>
<feature type="domain" description="Gcp-like" evidence="1">
    <location>
        <begin position="10"/>
        <end position="95"/>
    </location>
</feature>
<protein>
    <submittedName>
        <fullName evidence="2">Putative tRNA threonylcarbamoyladenosine biosynthesis protein Gcp</fullName>
    </submittedName>
</protein>
<accession>A0A0G0K661</accession>